<evidence type="ECO:0000256" key="5">
    <source>
        <dbReference type="ARBA" id="ARBA00022679"/>
    </source>
</evidence>
<dbReference type="EC" id="2.4.99.12" evidence="3 8"/>
<organism evidence="10 11">
    <name type="scientific">Tateyamaria armeniaca</name>
    <dbReference type="NCBI Taxonomy" id="2518930"/>
    <lineage>
        <taxon>Bacteria</taxon>
        <taxon>Pseudomonadati</taxon>
        <taxon>Pseudomonadota</taxon>
        <taxon>Alphaproteobacteria</taxon>
        <taxon>Rhodobacterales</taxon>
        <taxon>Roseobacteraceae</taxon>
        <taxon>Tateyamaria</taxon>
    </lineage>
</organism>
<dbReference type="PANTHER" id="PTHR42755">
    <property type="entry name" value="3-DEOXY-MANNO-OCTULOSONATE CYTIDYLYLTRANSFERASE"/>
    <property type="match status" value="1"/>
</dbReference>
<dbReference type="RefSeq" id="WP_407591484.1">
    <property type="nucleotide sequence ID" value="NZ_JBHDIY010000002.1"/>
</dbReference>
<evidence type="ECO:0000256" key="7">
    <source>
        <dbReference type="ARBA" id="ARBA00049183"/>
    </source>
</evidence>
<keyword evidence="8" id="KW-0472">Membrane</keyword>
<dbReference type="GO" id="GO:0016740">
    <property type="term" value="F:transferase activity"/>
    <property type="evidence" value="ECO:0007669"/>
    <property type="project" value="UniProtKB-KW"/>
</dbReference>
<dbReference type="PANTHER" id="PTHR42755:SF1">
    <property type="entry name" value="3-DEOXY-D-MANNO-OCTULOSONIC ACID TRANSFERASE, MITOCHONDRIAL-RELATED"/>
    <property type="match status" value="1"/>
</dbReference>
<sequence>MRDSIGLAAYRTLSGRRAAPDYKPAHARPAGEVVWIHAAEEGNNRAIADLAQRLIAVRHGTHVVLTAAHGGFDTDDIDGLKIDAAPEDHPDVARAFLGHWRPDVVIWAWGGLQPNLILEANKSGAYMLLVDTASDGFDGRRDRWLPEVPKRLLAAFDHVIARDADAQDRLVHLGRSARQVELAAPLYPCGQMLPANDSDIADVTEALAGRPTWLAARSTRAEGRVLLGAHKLAVSTSHRLLLILHATSPADSAHSMDLARAAGMRAVYWGAGQLPDDNCQVLVADADDELGLWMRIAPVTFLGGSLHPGNSVCDPYVAANHGTALIYGPHVGKHADAFTRLVNARAARIVNDKKTLSRAVSQMTAPDQAALMATAGWDVVTQAAMSLDRVIDLTQSHLDAIDGGAA</sequence>
<evidence type="ECO:0000256" key="4">
    <source>
        <dbReference type="ARBA" id="ARBA00019077"/>
    </source>
</evidence>
<dbReference type="Proteomes" id="UP001627408">
    <property type="component" value="Unassembled WGS sequence"/>
</dbReference>
<comment type="pathway">
    <text evidence="2 8">Bacterial outer membrane biogenesis; LPS core biosynthesis.</text>
</comment>
<evidence type="ECO:0000259" key="9">
    <source>
        <dbReference type="Pfam" id="PF04413"/>
    </source>
</evidence>
<comment type="function">
    <text evidence="1 8">Involved in lipopolysaccharide (LPS) biosynthesis. Catalyzes the transfer of 3-deoxy-D-manno-octulosonate (Kdo) residue(s) from CMP-Kdo to lipid IV(A), the tetraacyldisaccharide-1,4'-bisphosphate precursor of lipid A.</text>
</comment>
<dbReference type="InterPro" id="IPR007507">
    <property type="entry name" value="Glycos_transf_N"/>
</dbReference>
<comment type="similarity">
    <text evidence="8">Belongs to the glycosyltransferase group 1 family.</text>
</comment>
<keyword evidence="5 8" id="KW-0808">Transferase</keyword>
<evidence type="ECO:0000256" key="8">
    <source>
        <dbReference type="RuleBase" id="RU365103"/>
    </source>
</evidence>
<accession>A0ABW8UR63</accession>
<comment type="catalytic activity">
    <reaction evidence="7 8">
        <text>lipid IVA (E. coli) + CMP-3-deoxy-beta-D-manno-octulosonate = alpha-Kdo-(2-&gt;6)-lipid IVA (E. coli) + CMP + H(+)</text>
        <dbReference type="Rhea" id="RHEA:28066"/>
        <dbReference type="ChEBI" id="CHEBI:15378"/>
        <dbReference type="ChEBI" id="CHEBI:58603"/>
        <dbReference type="ChEBI" id="CHEBI:60364"/>
        <dbReference type="ChEBI" id="CHEBI:60377"/>
        <dbReference type="ChEBI" id="CHEBI:85987"/>
        <dbReference type="EC" id="2.4.99.12"/>
    </reaction>
</comment>
<proteinExistence type="inferred from homology"/>
<comment type="subcellular location">
    <subcellularLocation>
        <location evidence="8">Cell membrane</location>
    </subcellularLocation>
</comment>
<feature type="domain" description="3-deoxy-D-manno-octulosonic-acid transferase N-terminal" evidence="9">
    <location>
        <begin position="28"/>
        <end position="183"/>
    </location>
</feature>
<evidence type="ECO:0000256" key="6">
    <source>
        <dbReference type="ARBA" id="ARBA00031445"/>
    </source>
</evidence>
<protein>
    <recommendedName>
        <fullName evidence="4 8">3-deoxy-D-manno-octulosonic acid transferase</fullName>
        <shortName evidence="8">Kdo transferase</shortName>
        <ecNumber evidence="3 8">2.4.99.12</ecNumber>
    </recommendedName>
    <alternativeName>
        <fullName evidence="6 8">Lipid IV(A) 3-deoxy-D-manno-octulosonic acid transferase</fullName>
    </alternativeName>
</protein>
<comment type="caution">
    <text evidence="10">The sequence shown here is derived from an EMBL/GenBank/DDBJ whole genome shotgun (WGS) entry which is preliminary data.</text>
</comment>
<gene>
    <name evidence="10" type="ORF">ACERZ8_06970</name>
</gene>
<dbReference type="InterPro" id="IPR039901">
    <property type="entry name" value="Kdotransferase"/>
</dbReference>
<dbReference type="InterPro" id="IPR038107">
    <property type="entry name" value="Glycos_transf_N_sf"/>
</dbReference>
<evidence type="ECO:0000313" key="10">
    <source>
        <dbReference type="EMBL" id="MFL4469618.1"/>
    </source>
</evidence>
<reference evidence="10 11" key="1">
    <citation type="submission" date="2024-08" db="EMBL/GenBank/DDBJ databases">
        <title>Tateyamaria sp. nov., isolated from marine algae.</title>
        <authorList>
            <person name="Choi B.J."/>
            <person name="Kim J.M."/>
            <person name="Lee J.K."/>
            <person name="Choi D.G."/>
            <person name="Bayburt H."/>
            <person name="Baek J.H."/>
            <person name="Han D.M."/>
            <person name="Jeon C.O."/>
        </authorList>
    </citation>
    <scope>NUCLEOTIDE SEQUENCE [LARGE SCALE GENOMIC DNA]</scope>
    <source>
        <strain evidence="10 11">KMU-156</strain>
    </source>
</reference>
<dbReference type="Pfam" id="PF04413">
    <property type="entry name" value="Glycos_transf_N"/>
    <property type="match status" value="1"/>
</dbReference>
<dbReference type="Gene3D" id="3.40.50.11720">
    <property type="entry name" value="3-Deoxy-D-manno-octulosonic-acid transferase, N-terminal domain"/>
    <property type="match status" value="1"/>
</dbReference>
<dbReference type="Gene3D" id="3.40.50.2000">
    <property type="entry name" value="Glycogen Phosphorylase B"/>
    <property type="match status" value="1"/>
</dbReference>
<evidence type="ECO:0000313" key="11">
    <source>
        <dbReference type="Proteomes" id="UP001627408"/>
    </source>
</evidence>
<keyword evidence="8" id="KW-0448">Lipopolysaccharide biosynthesis</keyword>
<keyword evidence="11" id="KW-1185">Reference proteome</keyword>
<evidence type="ECO:0000256" key="2">
    <source>
        <dbReference type="ARBA" id="ARBA00004713"/>
    </source>
</evidence>
<evidence type="ECO:0000256" key="3">
    <source>
        <dbReference type="ARBA" id="ARBA00012621"/>
    </source>
</evidence>
<evidence type="ECO:0000256" key="1">
    <source>
        <dbReference type="ARBA" id="ARBA00003394"/>
    </source>
</evidence>
<keyword evidence="8" id="KW-1003">Cell membrane</keyword>
<dbReference type="EMBL" id="JBHDIY010000002">
    <property type="protein sequence ID" value="MFL4469618.1"/>
    <property type="molecule type" value="Genomic_DNA"/>
</dbReference>
<name>A0ABW8UR63_9RHOB</name>